<reference evidence="3 4" key="1">
    <citation type="submission" date="2017-05" db="EMBL/GenBank/DDBJ databases">
        <title>Biotechnological potential of actinobacteria isolated from South African environments.</title>
        <authorList>
            <person name="Le Roes-Hill M."/>
            <person name="Prins A."/>
            <person name="Durrell K.A."/>
        </authorList>
    </citation>
    <scope>NUCLEOTIDE SEQUENCE [LARGE SCALE GENOMIC DNA]</scope>
    <source>
        <strain evidence="3 4">HMC13</strain>
    </source>
</reference>
<keyword evidence="4" id="KW-1185">Reference proteome</keyword>
<sequence>MPTLPEPTPTATAAGQATNPLTDSVIAAAVDNAIEKAKRQGTSPKAVIGNTPPVEQPGRAAMSGKAVDDTVRIIAFGGTTFLTCGGVALVMVTSEVADPTAIGTFFGGLAVLALAVARLLHRAGQAAPTEIHQTYTGDIYQDQRNVQNKNIGAFVKNTNQQ</sequence>
<accession>A0A243SAB9</accession>
<comment type="caution">
    <text evidence="3">The sequence shown here is derived from an EMBL/GenBank/DDBJ whole genome shotgun (WGS) entry which is preliminary data.</text>
</comment>
<name>A0A243SAB9_9ACTN</name>
<protein>
    <submittedName>
        <fullName evidence="3">Uncharacterized protein</fullName>
    </submittedName>
</protein>
<evidence type="ECO:0000313" key="3">
    <source>
        <dbReference type="EMBL" id="OUD04665.1"/>
    </source>
</evidence>
<dbReference type="Proteomes" id="UP000195105">
    <property type="component" value="Unassembled WGS sequence"/>
</dbReference>
<dbReference type="EMBL" id="NGFN01000008">
    <property type="protein sequence ID" value="OUD04665.1"/>
    <property type="molecule type" value="Genomic_DNA"/>
</dbReference>
<evidence type="ECO:0000256" key="2">
    <source>
        <dbReference type="SAM" id="Phobius"/>
    </source>
</evidence>
<proteinExistence type="predicted"/>
<feature type="transmembrane region" description="Helical" evidence="2">
    <location>
        <begin position="100"/>
        <end position="120"/>
    </location>
</feature>
<organism evidence="3 4">
    <name type="scientific">Streptomyces swartbergensis</name>
    <dbReference type="NCBI Taxonomy" id="487165"/>
    <lineage>
        <taxon>Bacteria</taxon>
        <taxon>Bacillati</taxon>
        <taxon>Actinomycetota</taxon>
        <taxon>Actinomycetes</taxon>
        <taxon>Kitasatosporales</taxon>
        <taxon>Streptomycetaceae</taxon>
        <taxon>Streptomyces</taxon>
    </lineage>
</organism>
<feature type="region of interest" description="Disordered" evidence="1">
    <location>
        <begin position="39"/>
        <end position="60"/>
    </location>
</feature>
<evidence type="ECO:0000313" key="4">
    <source>
        <dbReference type="Proteomes" id="UP000195105"/>
    </source>
</evidence>
<gene>
    <name evidence="3" type="ORF">CA983_02600</name>
</gene>
<dbReference type="RefSeq" id="WP_086599231.1">
    <property type="nucleotide sequence ID" value="NZ_NGFN01000008.1"/>
</dbReference>
<feature type="transmembrane region" description="Helical" evidence="2">
    <location>
        <begin position="73"/>
        <end position="94"/>
    </location>
</feature>
<dbReference type="AlphaFoldDB" id="A0A243SAB9"/>
<keyword evidence="2" id="KW-0812">Transmembrane</keyword>
<keyword evidence="2" id="KW-0472">Membrane</keyword>
<evidence type="ECO:0000256" key="1">
    <source>
        <dbReference type="SAM" id="MobiDB-lite"/>
    </source>
</evidence>
<keyword evidence="2" id="KW-1133">Transmembrane helix</keyword>